<feature type="domain" description="OmpA-like" evidence="7">
    <location>
        <begin position="324"/>
        <end position="439"/>
    </location>
</feature>
<gene>
    <name evidence="8" type="ORF">HYG79_06025</name>
</gene>
<evidence type="ECO:0000256" key="4">
    <source>
        <dbReference type="PROSITE-ProRule" id="PRU00473"/>
    </source>
</evidence>
<feature type="signal peptide" evidence="6">
    <location>
        <begin position="1"/>
        <end position="21"/>
    </location>
</feature>
<reference evidence="8 9" key="1">
    <citation type="journal article" date="2006" name="Int. J. Syst. Evol. Microbiol.">
        <title>Costertonia aggregata gen. nov., sp. nov., a mesophilic marine bacterium of the family Flavobacteriaceae, isolated from a mature biofilm.</title>
        <authorList>
            <person name="Kwon K.K."/>
            <person name="Lee Y.K."/>
            <person name="Lee H.K."/>
        </authorList>
    </citation>
    <scope>NUCLEOTIDE SEQUENCE [LARGE SCALE GENOMIC DNA]</scope>
    <source>
        <strain evidence="8 9">KCCM 42265</strain>
    </source>
</reference>
<dbReference type="KEGG" id="cagg:HYG79_06025"/>
<dbReference type="InterPro" id="IPR006664">
    <property type="entry name" value="OMP_bac"/>
</dbReference>
<evidence type="ECO:0000256" key="2">
    <source>
        <dbReference type="ARBA" id="ARBA00023136"/>
    </source>
</evidence>
<comment type="subcellular location">
    <subcellularLocation>
        <location evidence="1">Cell outer membrane</location>
    </subcellularLocation>
</comment>
<dbReference type="GO" id="GO:0009279">
    <property type="term" value="C:cell outer membrane"/>
    <property type="evidence" value="ECO:0007669"/>
    <property type="project" value="UniProtKB-SubCell"/>
</dbReference>
<dbReference type="InterPro" id="IPR006665">
    <property type="entry name" value="OmpA-like"/>
</dbReference>
<dbReference type="InterPro" id="IPR050330">
    <property type="entry name" value="Bact_OuterMem_StrucFunc"/>
</dbReference>
<keyword evidence="6" id="KW-0732">Signal</keyword>
<proteinExistence type="predicted"/>
<keyword evidence="2 4" id="KW-0472">Membrane</keyword>
<dbReference type="PANTHER" id="PTHR30329">
    <property type="entry name" value="STATOR ELEMENT OF FLAGELLAR MOTOR COMPLEX"/>
    <property type="match status" value="1"/>
</dbReference>
<evidence type="ECO:0000256" key="5">
    <source>
        <dbReference type="SAM" id="MobiDB-lite"/>
    </source>
</evidence>
<evidence type="ECO:0000313" key="9">
    <source>
        <dbReference type="Proteomes" id="UP000509302"/>
    </source>
</evidence>
<accession>A0A7H9ANB7</accession>
<dbReference type="SUPFAM" id="SSF103088">
    <property type="entry name" value="OmpA-like"/>
    <property type="match status" value="1"/>
</dbReference>
<dbReference type="PROSITE" id="PS51123">
    <property type="entry name" value="OMPA_2"/>
    <property type="match status" value="1"/>
</dbReference>
<keyword evidence="9" id="KW-1185">Reference proteome</keyword>
<feature type="chain" id="PRO_5028855853" evidence="6">
    <location>
        <begin position="22"/>
        <end position="439"/>
    </location>
</feature>
<dbReference type="EMBL" id="CP058595">
    <property type="protein sequence ID" value="QLG44928.1"/>
    <property type="molecule type" value="Genomic_DNA"/>
</dbReference>
<dbReference type="Gene3D" id="3.30.1330.60">
    <property type="entry name" value="OmpA-like domain"/>
    <property type="match status" value="1"/>
</dbReference>
<evidence type="ECO:0000256" key="6">
    <source>
        <dbReference type="SAM" id="SignalP"/>
    </source>
</evidence>
<organism evidence="8 9">
    <name type="scientific">Costertonia aggregata</name>
    <dbReference type="NCBI Taxonomy" id="343403"/>
    <lineage>
        <taxon>Bacteria</taxon>
        <taxon>Pseudomonadati</taxon>
        <taxon>Bacteroidota</taxon>
        <taxon>Flavobacteriia</taxon>
        <taxon>Flavobacteriales</taxon>
        <taxon>Flavobacteriaceae</taxon>
        <taxon>Costertonia</taxon>
    </lineage>
</organism>
<dbReference type="CDD" id="cd07185">
    <property type="entry name" value="OmpA_C-like"/>
    <property type="match status" value="1"/>
</dbReference>
<evidence type="ECO:0000256" key="1">
    <source>
        <dbReference type="ARBA" id="ARBA00004442"/>
    </source>
</evidence>
<feature type="region of interest" description="Disordered" evidence="5">
    <location>
        <begin position="51"/>
        <end position="88"/>
    </location>
</feature>
<dbReference type="PRINTS" id="PR01021">
    <property type="entry name" value="OMPADOMAIN"/>
</dbReference>
<evidence type="ECO:0000313" key="8">
    <source>
        <dbReference type="EMBL" id="QLG44928.1"/>
    </source>
</evidence>
<dbReference type="InterPro" id="IPR036737">
    <property type="entry name" value="OmpA-like_sf"/>
</dbReference>
<evidence type="ECO:0000259" key="7">
    <source>
        <dbReference type="PROSITE" id="PS51123"/>
    </source>
</evidence>
<dbReference type="AlphaFoldDB" id="A0A7H9ANB7"/>
<dbReference type="Proteomes" id="UP000509302">
    <property type="component" value="Chromosome"/>
</dbReference>
<dbReference type="Pfam" id="PF00691">
    <property type="entry name" value="OmpA"/>
    <property type="match status" value="1"/>
</dbReference>
<dbReference type="Gene3D" id="2.60.120.560">
    <property type="entry name" value="Exo-inulinase, domain 1"/>
    <property type="match status" value="1"/>
</dbReference>
<protein>
    <submittedName>
        <fullName evidence="8">OmpA family protein</fullName>
    </submittedName>
</protein>
<sequence>MKIFKIAVLIAMLSSFTSVEAQFFKKLKKKVEKAAEETVLDKADKKTRKKTGKAIDKTIDGKPGEAKGKNKKTEETTNNTETSEQETVREKNVFEAYSKFDFETGKNLVAFEDFSNETVGDIPTNWNVTGATEIVTLSNHDGKWLRTSKGSSALIPDFVEKLPENFTLEYDVIYDFDITSWSNNRKFNLVFSNLENPDYDLDKVAPGSQGFSLLISGGIGKGGQLYMTKYGKDKRLNINDKKSTAYLNNNNGRGQIMHFSVWKQGKRLRVYLDEEKIFDAPRAFQTADALKTMRFFSRISPKDSYFFLGNVRFAEGAPETRTNLLDKGELTTYGITFNKGSASIKPSSYAVLKTIAAILKENNDLFLEIEGHTDTDGSEETNLKLSQKRAETVRDVLITSFDIKKSRLTAIGKGENELLAKGNTPSDHAKNRRVVFKRK</sequence>
<name>A0A7H9ANB7_9FLAO</name>
<feature type="compositionally biased region" description="Basic and acidic residues" evidence="5">
    <location>
        <begin position="53"/>
        <end position="75"/>
    </location>
</feature>
<keyword evidence="3" id="KW-0998">Cell outer membrane</keyword>
<dbReference type="PANTHER" id="PTHR30329:SF21">
    <property type="entry name" value="LIPOPROTEIN YIAD-RELATED"/>
    <property type="match status" value="1"/>
</dbReference>
<dbReference type="RefSeq" id="WP_179241218.1">
    <property type="nucleotide sequence ID" value="NZ_CP058595.1"/>
</dbReference>
<evidence type="ECO:0000256" key="3">
    <source>
        <dbReference type="ARBA" id="ARBA00023237"/>
    </source>
</evidence>